<accession>A0A8I6YPT1</accession>
<keyword evidence="2" id="KW-0067">ATP-binding</keyword>
<keyword evidence="1" id="KW-0547">Nucleotide-binding</keyword>
<dbReference type="AlphaFoldDB" id="A0A8I6YPT1"/>
<dbReference type="GO" id="GO:0004672">
    <property type="term" value="F:protein kinase activity"/>
    <property type="evidence" value="ECO:0000318"/>
    <property type="project" value="GO_Central"/>
</dbReference>
<dbReference type="InterPro" id="IPR011009">
    <property type="entry name" value="Kinase-like_dom_sf"/>
</dbReference>
<dbReference type="Gramene" id="HORVU.MOREX.r3.7HG0635490.1">
    <property type="protein sequence ID" value="HORVU.MOREX.r3.7HG0635490.1"/>
    <property type="gene ID" value="HORVU.MOREX.r3.7HG0635490"/>
</dbReference>
<dbReference type="Gene3D" id="1.10.510.10">
    <property type="entry name" value="Transferase(Phosphotransferase) domain 1"/>
    <property type="match status" value="1"/>
</dbReference>
<dbReference type="GeneID" id="123407062"/>
<dbReference type="GO" id="GO:0007165">
    <property type="term" value="P:signal transduction"/>
    <property type="evidence" value="ECO:0000318"/>
    <property type="project" value="GO_Central"/>
</dbReference>
<evidence type="ECO:0000256" key="1">
    <source>
        <dbReference type="ARBA" id="ARBA00022741"/>
    </source>
</evidence>
<dbReference type="OrthoDB" id="64767at2759"/>
<dbReference type="InterPro" id="IPR000719">
    <property type="entry name" value="Prot_kinase_dom"/>
</dbReference>
<evidence type="ECO:0000313" key="5">
    <source>
        <dbReference type="Proteomes" id="UP000011116"/>
    </source>
</evidence>
<dbReference type="Proteomes" id="UP000011116">
    <property type="component" value="Chromosome 7H"/>
</dbReference>
<dbReference type="PANTHER" id="PTHR27001:SF936">
    <property type="entry name" value="PROTEIN KINASE DOMAIN-CONTAINING PROTEIN"/>
    <property type="match status" value="1"/>
</dbReference>
<dbReference type="SMR" id="A0A8I6YPT1"/>
<dbReference type="PANTHER" id="PTHR27001">
    <property type="entry name" value="OS01G0253100 PROTEIN"/>
    <property type="match status" value="1"/>
</dbReference>
<dbReference type="GO" id="GO:0005886">
    <property type="term" value="C:plasma membrane"/>
    <property type="evidence" value="ECO:0000318"/>
    <property type="project" value="GO_Central"/>
</dbReference>
<feature type="domain" description="Protein kinase" evidence="3">
    <location>
        <begin position="35"/>
        <end position="334"/>
    </location>
</feature>
<dbReference type="InterPro" id="IPR001245">
    <property type="entry name" value="Ser-Thr/Tyr_kinase_cat_dom"/>
</dbReference>
<keyword evidence="5" id="KW-1185">Reference proteome</keyword>
<evidence type="ECO:0000259" key="3">
    <source>
        <dbReference type="PROSITE" id="PS50011"/>
    </source>
</evidence>
<dbReference type="Pfam" id="PF07714">
    <property type="entry name" value="PK_Tyr_Ser-Thr"/>
    <property type="match status" value="1"/>
</dbReference>
<dbReference type="Gramene" id="HORVU.MOREX.r2.7HG0528000.1">
    <property type="protein sequence ID" value="HORVU.MOREX.r2.7HG0528000.1"/>
    <property type="gene ID" value="HORVU.MOREX.r2.7HG0528000"/>
</dbReference>
<organism evidence="4 5">
    <name type="scientific">Hordeum vulgare subsp. vulgare</name>
    <name type="common">Domesticated barley</name>
    <dbReference type="NCBI Taxonomy" id="112509"/>
    <lineage>
        <taxon>Eukaryota</taxon>
        <taxon>Viridiplantae</taxon>
        <taxon>Streptophyta</taxon>
        <taxon>Embryophyta</taxon>
        <taxon>Tracheophyta</taxon>
        <taxon>Spermatophyta</taxon>
        <taxon>Magnoliopsida</taxon>
        <taxon>Liliopsida</taxon>
        <taxon>Poales</taxon>
        <taxon>Poaceae</taxon>
        <taxon>BOP clade</taxon>
        <taxon>Pooideae</taxon>
        <taxon>Triticodae</taxon>
        <taxon>Triticeae</taxon>
        <taxon>Hordeinae</taxon>
        <taxon>Hordeum</taxon>
    </lineage>
</organism>
<dbReference type="EnsemblPlants" id="HORVU.MOREX.r3.7HG0635490.1">
    <property type="protein sequence ID" value="HORVU.MOREX.r3.7HG0635490.1"/>
    <property type="gene ID" value="HORVU.MOREX.r3.7HG0635490"/>
</dbReference>
<sequence>MSLQYWNHPAAVQHILLNEQAAIVNNLTENNMTRMWASRRIAEGDQLYVVQGITGISPPYTLLVKKFHNVNPALQVDDNVKYRCKSEMFLLASISQKNIIKVVDHIEREDAIMLVYEYPVYGSLQSWLHQPMDVDAGQHLSWPHRRGIAIGVAKGLRHLHHRCSKPFVHHNINSKNILLDVDFKAVIASFGVAQVNMAGLGQPLPITDLPPGNFGYVAPEYGMAANQLTEKVDVYSFGVVLLELVTGRVANGGGADGHLANWAWKNFDILMANQQEAFQNVVDRGIPDQARYMEEMATVFRLGVDCTTVDPKQRPSMRMAIKQLRRCRGRVPFRGLLTRYLL</sequence>
<dbReference type="RefSeq" id="XP_044956039.1">
    <property type="nucleotide sequence ID" value="XM_045100104.1"/>
</dbReference>
<protein>
    <recommendedName>
        <fullName evidence="3">Protein kinase domain-containing protein</fullName>
    </recommendedName>
</protein>
<proteinExistence type="predicted"/>
<name>A0A8I6YPT1_HORVV</name>
<reference evidence="5" key="1">
    <citation type="journal article" date="2012" name="Nature">
        <title>A physical, genetic and functional sequence assembly of the barley genome.</title>
        <authorList>
            <consortium name="The International Barley Genome Sequencing Consortium"/>
            <person name="Mayer K.F."/>
            <person name="Waugh R."/>
            <person name="Brown J.W."/>
            <person name="Schulman A."/>
            <person name="Langridge P."/>
            <person name="Platzer M."/>
            <person name="Fincher G.B."/>
            <person name="Muehlbauer G.J."/>
            <person name="Sato K."/>
            <person name="Close T.J."/>
            <person name="Wise R.P."/>
            <person name="Stein N."/>
        </authorList>
    </citation>
    <scope>NUCLEOTIDE SEQUENCE [LARGE SCALE GENOMIC DNA]</scope>
    <source>
        <strain evidence="5">cv. Morex</strain>
    </source>
</reference>
<gene>
    <name evidence="4" type="primary">LOC123407062</name>
</gene>
<reference evidence="4" key="3">
    <citation type="submission" date="2022-01" db="UniProtKB">
        <authorList>
            <consortium name="EnsemblPlants"/>
        </authorList>
    </citation>
    <scope>IDENTIFICATION</scope>
    <source>
        <strain evidence="4">subsp. vulgare</strain>
    </source>
</reference>
<dbReference type="KEGG" id="hvg:123407062"/>
<evidence type="ECO:0000256" key="2">
    <source>
        <dbReference type="ARBA" id="ARBA00022840"/>
    </source>
</evidence>
<dbReference type="RefSeq" id="XP_044956040.1">
    <property type="nucleotide sequence ID" value="XM_045100105.1"/>
</dbReference>
<dbReference type="PROSITE" id="PS50011">
    <property type="entry name" value="PROTEIN_KINASE_DOM"/>
    <property type="match status" value="1"/>
</dbReference>
<dbReference type="SUPFAM" id="SSF56112">
    <property type="entry name" value="Protein kinase-like (PK-like)"/>
    <property type="match status" value="1"/>
</dbReference>
<dbReference type="GO" id="GO:0005524">
    <property type="term" value="F:ATP binding"/>
    <property type="evidence" value="ECO:0007669"/>
    <property type="project" value="UniProtKB-KW"/>
</dbReference>
<evidence type="ECO:0000313" key="4">
    <source>
        <dbReference type="EnsemblPlants" id="HORVU.MOREX.r3.7HG0635490.1"/>
    </source>
</evidence>
<reference evidence="4" key="2">
    <citation type="submission" date="2020-10" db="EMBL/GenBank/DDBJ databases">
        <authorList>
            <person name="Scholz U."/>
            <person name="Mascher M."/>
            <person name="Fiebig A."/>
        </authorList>
    </citation>
    <scope>NUCLEOTIDE SEQUENCE [LARGE SCALE GENOMIC DNA]</scope>
    <source>
        <strain evidence="4">cv. Morex</strain>
    </source>
</reference>